<accession>A0A388SBB5</accession>
<dbReference type="PRINTS" id="PR01210">
    <property type="entry name" value="GGTRANSPTASE"/>
</dbReference>
<evidence type="ECO:0000313" key="1">
    <source>
        <dbReference type="EMBL" id="GBO92710.1"/>
    </source>
</evidence>
<dbReference type="Proteomes" id="UP000266091">
    <property type="component" value="Unassembled WGS sequence"/>
</dbReference>
<dbReference type="Gene3D" id="3.60.20.40">
    <property type="match status" value="1"/>
</dbReference>
<dbReference type="PANTHER" id="PTHR43881:SF1">
    <property type="entry name" value="GAMMA-GLUTAMYLTRANSPEPTIDASE (AFU_ORTHOLOGUE AFUA_4G13580)"/>
    <property type="match status" value="1"/>
</dbReference>
<keyword evidence="2" id="KW-1185">Reference proteome</keyword>
<proteinExistence type="predicted"/>
<dbReference type="Gene3D" id="1.10.246.130">
    <property type="match status" value="1"/>
</dbReference>
<dbReference type="EMBL" id="BGZJ01000001">
    <property type="protein sequence ID" value="GBO92710.1"/>
    <property type="molecule type" value="Genomic_DNA"/>
</dbReference>
<reference evidence="1 2" key="1">
    <citation type="journal article" date="2018" name="Int. J. Syst. Evol. Microbiol.">
        <title>Mesosutterella multiformis gen. nov., sp. nov., a member of the family Sutterellaceae and Sutterella megalosphaeroides sp. nov., isolated from human faeces.</title>
        <authorList>
            <person name="Sakamoto M."/>
            <person name="Ikeyama N."/>
            <person name="Kunihiro T."/>
            <person name="Iino T."/>
            <person name="Yuki M."/>
            <person name="Ohkuma M."/>
        </authorList>
    </citation>
    <scope>NUCLEOTIDE SEQUENCE [LARGE SCALE GENOMIC DNA]</scope>
    <source>
        <strain evidence="1 2">4NBBH2</strain>
    </source>
</reference>
<evidence type="ECO:0000313" key="2">
    <source>
        <dbReference type="Proteomes" id="UP000266091"/>
    </source>
</evidence>
<dbReference type="InterPro" id="IPR029055">
    <property type="entry name" value="Ntn_hydrolases_N"/>
</dbReference>
<dbReference type="OrthoDB" id="5297205at2"/>
<dbReference type="RefSeq" id="WP_116269250.1">
    <property type="nucleotide sequence ID" value="NZ_BGZJ01000001.1"/>
</dbReference>
<dbReference type="InterPro" id="IPR043138">
    <property type="entry name" value="GGT_lsub"/>
</dbReference>
<name>A0A388SBB5_9BURK</name>
<organism evidence="1 2">
    <name type="scientific">Mesosutterella multiformis</name>
    <dbReference type="NCBI Taxonomy" id="2259133"/>
    <lineage>
        <taxon>Bacteria</taxon>
        <taxon>Pseudomonadati</taxon>
        <taxon>Pseudomonadota</taxon>
        <taxon>Betaproteobacteria</taxon>
        <taxon>Burkholderiales</taxon>
        <taxon>Sutterellaceae</taxon>
        <taxon>Mesosutterella</taxon>
    </lineage>
</organism>
<protein>
    <submittedName>
        <fullName evidence="1">Gamma-glutamyltranspeptidase</fullName>
    </submittedName>
</protein>
<dbReference type="InterPro" id="IPR052896">
    <property type="entry name" value="GGT-like_enzyme"/>
</dbReference>
<dbReference type="AlphaFoldDB" id="A0A388SBB5"/>
<dbReference type="PANTHER" id="PTHR43881">
    <property type="entry name" value="GAMMA-GLUTAMYLTRANSPEPTIDASE (AFU_ORTHOLOGUE AFUA_4G13580)"/>
    <property type="match status" value="1"/>
</dbReference>
<sequence length="538" mass="58857">MIEFDPLHYPYASTRNVVYAKNGMCCAGNPSAASAGLQTLLKGGNAIDAAVAMALAQPVVEPSGNGLGCECFAIVWYKGKMYGINGSGPAPRAASIDALKARGFDKIPMLGVEPIDVPGAVATWCALHEKFGSLDLETVAEPAARYAEDGYPVSPNISRLWDDAFKRFAPLAKERPEFEGWMKTFAPQGHPLRAGEIFRSQAMADTIRSIAKTNGRSFYTGEIAERTDAFMKAHNGFLTGDDLAAYAPEWVNPISVNYRGVDVWELPPNGHGITVLMALQILKGMELGDREDPATIHRQIEALKLAFTDTKEYVAEPSFMRVTPEQLLSERYAADRRALIGEEAIDPKVGDPRYSSTVYFCAADGEGNMVSMIQSNFYGFGSGIVDPSTGISFNDRGFNFRFDPEHPNGLAGMKRPYHTIIPGFLTQNGEALGPFGIMGGYMQPQAHVQFVMNMVDWGLNPQQALDAPRWQWVGGKKVQVEQDTPNHIVRQLQRRGHDVTLIADKVLMGRGQAILRDSQTGVLVGGTEKRTDGQIMSW</sequence>
<gene>
    <name evidence="1" type="ORF">MESMUL_00640</name>
</gene>
<dbReference type="Pfam" id="PF01019">
    <property type="entry name" value="G_glu_transpept"/>
    <property type="match status" value="1"/>
</dbReference>
<dbReference type="InterPro" id="IPR043137">
    <property type="entry name" value="GGT_ssub_C"/>
</dbReference>
<dbReference type="SUPFAM" id="SSF56235">
    <property type="entry name" value="N-terminal nucleophile aminohydrolases (Ntn hydrolases)"/>
    <property type="match status" value="1"/>
</dbReference>
<comment type="caution">
    <text evidence="1">The sequence shown here is derived from an EMBL/GenBank/DDBJ whole genome shotgun (WGS) entry which is preliminary data.</text>
</comment>